<evidence type="ECO:0000259" key="4">
    <source>
        <dbReference type="PROSITE" id="PS51272"/>
    </source>
</evidence>
<evidence type="ECO:0000256" key="1">
    <source>
        <dbReference type="ARBA" id="ARBA00022729"/>
    </source>
</evidence>
<accession>A0A3P1C7C2</accession>
<accession>A0A1Y5Z711</accession>
<dbReference type="Proteomes" id="UP000194499">
    <property type="component" value="Unassembled WGS sequence"/>
</dbReference>
<dbReference type="SMART" id="SM00894">
    <property type="entry name" value="Excalibur"/>
    <property type="match status" value="1"/>
</dbReference>
<protein>
    <submittedName>
        <fullName evidence="6">Endoglucanase</fullName>
        <ecNumber evidence="6">3.2.1.4</ecNumber>
    </submittedName>
    <submittedName>
        <fullName evidence="5">S-layer protein</fullName>
    </submittedName>
</protein>
<dbReference type="EMBL" id="FWZB01000030">
    <property type="protein sequence ID" value="SMD82906.1"/>
    <property type="molecule type" value="Genomic_DNA"/>
</dbReference>
<dbReference type="Pfam" id="PF00395">
    <property type="entry name" value="SLH"/>
    <property type="match status" value="3"/>
</dbReference>
<dbReference type="InterPro" id="IPR051465">
    <property type="entry name" value="Cell_Envelope_Struct_Comp"/>
</dbReference>
<evidence type="ECO:0000313" key="7">
    <source>
        <dbReference type="Proteomes" id="UP000194499"/>
    </source>
</evidence>
<dbReference type="PROSITE" id="PS51272">
    <property type="entry name" value="SLH"/>
    <property type="match status" value="3"/>
</dbReference>
<gene>
    <name evidence="6" type="ORF">BACERE00191_01420</name>
    <name evidence="5" type="ORF">FPL01_16085</name>
</gene>
<keyword evidence="6" id="KW-0326">Glycosidase</keyword>
<evidence type="ECO:0000313" key="6">
    <source>
        <dbReference type="EMBL" id="SMD82906.1"/>
    </source>
</evidence>
<evidence type="ECO:0000256" key="2">
    <source>
        <dbReference type="SAM" id="MobiDB-lite"/>
    </source>
</evidence>
<dbReference type="AlphaFoldDB" id="A0A3P1C7C2"/>
<reference evidence="6" key="1">
    <citation type="submission" date="2017-04" db="EMBL/GenBank/DDBJ databases">
        <authorList>
            <person name="Afonso C.L."/>
            <person name="Miller P.J."/>
            <person name="Scott M.A."/>
            <person name="Spackman E."/>
            <person name="Goraichik I."/>
            <person name="Dimitrov K.M."/>
            <person name="Suarez D.L."/>
            <person name="Swayne D.E."/>
        </authorList>
    </citation>
    <scope>NUCLEOTIDE SEQUENCE [LARGE SCALE GENOMIC DNA]</scope>
    <source>
        <strain evidence="6">16-00191</strain>
    </source>
</reference>
<feature type="region of interest" description="Disordered" evidence="2">
    <location>
        <begin position="204"/>
        <end position="230"/>
    </location>
</feature>
<dbReference type="InterPro" id="IPR001119">
    <property type="entry name" value="SLH_dom"/>
</dbReference>
<feature type="compositionally biased region" description="Basic and acidic residues" evidence="2">
    <location>
        <begin position="216"/>
        <end position="228"/>
    </location>
</feature>
<feature type="signal peptide" evidence="3">
    <location>
        <begin position="1"/>
        <end position="26"/>
    </location>
</feature>
<organism evidence="6 7">
    <name type="scientific">Bacillus pacificus</name>
    <dbReference type="NCBI Taxonomy" id="2026187"/>
    <lineage>
        <taxon>Bacteria</taxon>
        <taxon>Bacillati</taxon>
        <taxon>Bacillota</taxon>
        <taxon>Bacilli</taxon>
        <taxon>Bacillales</taxon>
        <taxon>Bacillaceae</taxon>
        <taxon>Bacillus</taxon>
        <taxon>Bacillus cereus group</taxon>
    </lineage>
</organism>
<dbReference type="GO" id="GO:0008810">
    <property type="term" value="F:cellulase activity"/>
    <property type="evidence" value="ECO:0007669"/>
    <property type="project" value="UniProtKB-EC"/>
</dbReference>
<dbReference type="InterPro" id="IPR008613">
    <property type="entry name" value="Excalibur_Ca-bd_domain"/>
</dbReference>
<dbReference type="EMBL" id="CP041979">
    <property type="protein sequence ID" value="QHH90116.1"/>
    <property type="molecule type" value="Genomic_DNA"/>
</dbReference>
<dbReference type="PANTHER" id="PTHR43308:SF1">
    <property type="entry name" value="OUTER MEMBRANE PROTEIN ALPHA"/>
    <property type="match status" value="1"/>
</dbReference>
<reference evidence="7" key="2">
    <citation type="submission" date="2017-04" db="EMBL/GenBank/DDBJ databases">
        <authorList>
            <person name="Criscuolo A."/>
        </authorList>
    </citation>
    <scope>NUCLEOTIDE SEQUENCE [LARGE SCALE GENOMIC DNA]</scope>
</reference>
<evidence type="ECO:0000313" key="5">
    <source>
        <dbReference type="EMBL" id="QHH90116.1"/>
    </source>
</evidence>
<keyword evidence="8" id="KW-1185">Reference proteome</keyword>
<evidence type="ECO:0000313" key="8">
    <source>
        <dbReference type="Proteomes" id="UP000464796"/>
    </source>
</evidence>
<proteinExistence type="predicted"/>
<feature type="chain" id="PRO_5030079002" evidence="3">
    <location>
        <begin position="27"/>
        <end position="270"/>
    </location>
</feature>
<evidence type="ECO:0000256" key="3">
    <source>
        <dbReference type="SAM" id="SignalP"/>
    </source>
</evidence>
<dbReference type="Pfam" id="PF05901">
    <property type="entry name" value="Excalibur"/>
    <property type="match status" value="1"/>
</dbReference>
<feature type="domain" description="SLH" evidence="4">
    <location>
        <begin position="90"/>
        <end position="146"/>
    </location>
</feature>
<dbReference type="EC" id="3.2.1.4" evidence="6"/>
<dbReference type="PANTHER" id="PTHR43308">
    <property type="entry name" value="OUTER MEMBRANE PROTEIN ALPHA-RELATED"/>
    <property type="match status" value="1"/>
</dbReference>
<dbReference type="RefSeq" id="WP_001211240.1">
    <property type="nucleotide sequence ID" value="NZ_CP093424.1"/>
</dbReference>
<keyword evidence="6" id="KW-0378">Hydrolase</keyword>
<reference evidence="5 8" key="3">
    <citation type="submission" date="2019-07" db="EMBL/GenBank/DDBJ databases">
        <authorList>
            <person name="Yu W.S."/>
            <person name="Cheong H.-M."/>
            <person name="Choi Y."/>
            <person name="Hwang K.J."/>
            <person name="Jung K."/>
            <person name="Lee S."/>
            <person name="Choi C."/>
        </authorList>
    </citation>
    <scope>NUCLEOTIDE SEQUENCE [LARGE SCALE GENOMIC DNA]</scope>
    <source>
        <strain evidence="5 8">NCCP 15909</strain>
    </source>
</reference>
<feature type="domain" description="SLH" evidence="4">
    <location>
        <begin position="147"/>
        <end position="210"/>
    </location>
</feature>
<keyword evidence="1 3" id="KW-0732">Signal</keyword>
<name>A0A3P1C7C2_9BACI</name>
<sequence>MRFKKLILTGALVATTAFTSIGTAEASADFKDVPNNHWSYKAIMDLANKNVVAGYGNGIFGFGDDVTREQVAALMFRHLKPTVKEQYNNPYKDVTDRSTMFKKEILALTEMGVFVGDNTGKFRPKDALTREEMAQILTRGFQLQIRGDHNFPDVDRNGWANPAITAIKSNYITAGTGDGTFAPKMHVSREQYVQFLYNATLPLEERPGAKQPQPKPEPKPEVKPDPKRFANCKEANDAGYYDITRDSPYYGKHLDRDGDGIACEKKKKGK</sequence>
<dbReference type="Proteomes" id="UP000464796">
    <property type="component" value="Chromosome"/>
</dbReference>
<feature type="domain" description="SLH" evidence="4">
    <location>
        <begin position="26"/>
        <end position="89"/>
    </location>
</feature>